<dbReference type="AlphaFoldDB" id="A0A1I8FMU1"/>
<organism evidence="2 3">
    <name type="scientific">Macrostomum lignano</name>
    <dbReference type="NCBI Taxonomy" id="282301"/>
    <lineage>
        <taxon>Eukaryota</taxon>
        <taxon>Metazoa</taxon>
        <taxon>Spiralia</taxon>
        <taxon>Lophotrochozoa</taxon>
        <taxon>Platyhelminthes</taxon>
        <taxon>Rhabditophora</taxon>
        <taxon>Macrostomorpha</taxon>
        <taxon>Macrostomida</taxon>
        <taxon>Macrostomidae</taxon>
        <taxon>Macrostomum</taxon>
    </lineage>
</organism>
<sequence>QATGREFLPPGQHPGPVPGPAQPRTEWFELADASTLVLAPPVRHGLLPLLPAGRLPSAAGPWPEMVPASTTGCRPVGGHRQVSTPSRPSACSPPTLLRRLAKLARPGRLPAVAGGLRQARAPLGTEAVLPRAGRRPAPGLHNATRRLRLPSRPPPDFNSGRHVRPRRHRRRFQL</sequence>
<evidence type="ECO:0000313" key="3">
    <source>
        <dbReference type="WBParaSite" id="maker-unitig_39346-snap-gene-0.1-mRNA-1"/>
    </source>
</evidence>
<name>A0A1I8FMU1_9PLAT</name>
<accession>A0A1I8FMU1</accession>
<dbReference type="Proteomes" id="UP000095280">
    <property type="component" value="Unplaced"/>
</dbReference>
<evidence type="ECO:0000313" key="2">
    <source>
        <dbReference type="Proteomes" id="UP000095280"/>
    </source>
</evidence>
<keyword evidence="2" id="KW-1185">Reference proteome</keyword>
<evidence type="ECO:0000256" key="1">
    <source>
        <dbReference type="SAM" id="MobiDB-lite"/>
    </source>
</evidence>
<feature type="region of interest" description="Disordered" evidence="1">
    <location>
        <begin position="131"/>
        <end position="174"/>
    </location>
</feature>
<feature type="compositionally biased region" description="Pro residues" evidence="1">
    <location>
        <begin position="11"/>
        <end position="21"/>
    </location>
</feature>
<proteinExistence type="predicted"/>
<feature type="compositionally biased region" description="Basic residues" evidence="1">
    <location>
        <begin position="161"/>
        <end position="174"/>
    </location>
</feature>
<feature type="region of interest" description="Disordered" evidence="1">
    <location>
        <begin position="1"/>
        <end position="23"/>
    </location>
</feature>
<protein>
    <submittedName>
        <fullName evidence="3">Secreted protein</fullName>
    </submittedName>
</protein>
<dbReference type="WBParaSite" id="maker-unitig_39346-snap-gene-0.1-mRNA-1">
    <property type="protein sequence ID" value="maker-unitig_39346-snap-gene-0.1-mRNA-1"/>
    <property type="gene ID" value="maker-unitig_39346-snap-gene-0.1"/>
</dbReference>
<reference evidence="3" key="1">
    <citation type="submission" date="2016-11" db="UniProtKB">
        <authorList>
            <consortium name="WormBaseParasite"/>
        </authorList>
    </citation>
    <scope>IDENTIFICATION</scope>
</reference>
<feature type="region of interest" description="Disordered" evidence="1">
    <location>
        <begin position="72"/>
        <end position="93"/>
    </location>
</feature>